<feature type="domain" description="POTRA" evidence="10">
    <location>
        <begin position="59"/>
        <end position="131"/>
    </location>
</feature>
<keyword evidence="3 8" id="KW-0132">Cell division</keyword>
<comment type="similarity">
    <text evidence="8">Belongs to the FtsQ/DivIB family. FtsQ subfamily.</text>
</comment>
<evidence type="ECO:0000313" key="11">
    <source>
        <dbReference type="EMBL" id="GAA1920079.1"/>
    </source>
</evidence>
<dbReference type="HAMAP" id="MF_00911">
    <property type="entry name" value="FtsQ_subfam"/>
    <property type="match status" value="1"/>
</dbReference>
<dbReference type="PROSITE" id="PS51779">
    <property type="entry name" value="POTRA"/>
    <property type="match status" value="1"/>
</dbReference>
<feature type="transmembrane region" description="Helical" evidence="8">
    <location>
        <begin position="35"/>
        <end position="55"/>
    </location>
</feature>
<dbReference type="Proteomes" id="UP001501303">
    <property type="component" value="Unassembled WGS sequence"/>
</dbReference>
<accession>A0ABP5AQU7</accession>
<evidence type="ECO:0000256" key="8">
    <source>
        <dbReference type="HAMAP-Rule" id="MF_00911"/>
    </source>
</evidence>
<dbReference type="Gene3D" id="3.10.20.310">
    <property type="entry name" value="membrane protein fhac"/>
    <property type="match status" value="1"/>
</dbReference>
<dbReference type="EMBL" id="BAAAMJ010000030">
    <property type="protein sequence ID" value="GAA1920079.1"/>
    <property type="molecule type" value="Genomic_DNA"/>
</dbReference>
<evidence type="ECO:0000256" key="2">
    <source>
        <dbReference type="ARBA" id="ARBA00022475"/>
    </source>
</evidence>
<evidence type="ECO:0000256" key="6">
    <source>
        <dbReference type="ARBA" id="ARBA00023136"/>
    </source>
</evidence>
<dbReference type="InterPro" id="IPR050487">
    <property type="entry name" value="FtsQ_DivIB"/>
</dbReference>
<comment type="function">
    <text evidence="8">Essential cell division protein.</text>
</comment>
<dbReference type="InterPro" id="IPR005548">
    <property type="entry name" value="Cell_div_FtsQ/DivIB_C"/>
</dbReference>
<proteinExistence type="inferred from homology"/>
<name>A0ABP5AQU7_9ACTN</name>
<keyword evidence="7 8" id="KW-0131">Cell cycle</keyword>
<protein>
    <recommendedName>
        <fullName evidence="8">Cell division protein FtsQ</fullName>
    </recommendedName>
</protein>
<keyword evidence="5 8" id="KW-1133">Transmembrane helix</keyword>
<comment type="caution">
    <text evidence="11">The sequence shown here is derived from an EMBL/GenBank/DDBJ whole genome shotgun (WGS) entry which is preliminary data.</text>
</comment>
<dbReference type="InterPro" id="IPR034746">
    <property type="entry name" value="POTRA"/>
</dbReference>
<organism evidence="11 12">
    <name type="scientific">Streptomyces sodiiphilus</name>
    <dbReference type="NCBI Taxonomy" id="226217"/>
    <lineage>
        <taxon>Bacteria</taxon>
        <taxon>Bacillati</taxon>
        <taxon>Actinomycetota</taxon>
        <taxon>Actinomycetes</taxon>
        <taxon>Kitasatosporales</taxon>
        <taxon>Streptomycetaceae</taxon>
        <taxon>Streptomyces</taxon>
    </lineage>
</organism>
<keyword evidence="12" id="KW-1185">Reference proteome</keyword>
<sequence>MAGVRTDERDAVRRLPDPAAGRRTGPLRLPGRRTLLLLAGALLAAGAFGGWALYFSDWLRIEKVSVGWPEGARELTDDQVLAAAAVPLGAPMASLDKDAVSARLRGELPRVKSVQVVRAWPHGVGLKVIERQPEVLLPAGSGYTEVDEEGVAFAEVVEPVAGVPVLRLELEHNASLRRFGEDRIRQEAVKVAAALPEPVHRRTRAIRVGSYDSLTLELTGGRTVLWGSGEEAAAKAAALTAVLKAVPEADHFDVSVPSAPAASGG</sequence>
<comment type="subcellular location">
    <subcellularLocation>
        <location evidence="8">Cell membrane</location>
        <topology evidence="8">Single-pass type II membrane protein</topology>
    </subcellularLocation>
    <subcellularLocation>
        <location evidence="1">Membrane</location>
    </subcellularLocation>
    <text evidence="8">Localizes to the division septum.</text>
</comment>
<evidence type="ECO:0000256" key="9">
    <source>
        <dbReference type="SAM" id="MobiDB-lite"/>
    </source>
</evidence>
<evidence type="ECO:0000256" key="1">
    <source>
        <dbReference type="ARBA" id="ARBA00004370"/>
    </source>
</evidence>
<dbReference type="InterPro" id="IPR026579">
    <property type="entry name" value="FtsQ"/>
</dbReference>
<keyword evidence="6 8" id="KW-0472">Membrane</keyword>
<keyword evidence="4 8" id="KW-0812">Transmembrane</keyword>
<evidence type="ECO:0000256" key="4">
    <source>
        <dbReference type="ARBA" id="ARBA00022692"/>
    </source>
</evidence>
<dbReference type="RefSeq" id="WP_344262634.1">
    <property type="nucleotide sequence ID" value="NZ_BAAAMJ010000030.1"/>
</dbReference>
<evidence type="ECO:0000259" key="10">
    <source>
        <dbReference type="PROSITE" id="PS51779"/>
    </source>
</evidence>
<dbReference type="InterPro" id="IPR013685">
    <property type="entry name" value="POTRA_FtsQ_type"/>
</dbReference>
<reference evidence="12" key="1">
    <citation type="journal article" date="2019" name="Int. J. Syst. Evol. Microbiol.">
        <title>The Global Catalogue of Microorganisms (GCM) 10K type strain sequencing project: providing services to taxonomists for standard genome sequencing and annotation.</title>
        <authorList>
            <consortium name="The Broad Institute Genomics Platform"/>
            <consortium name="The Broad Institute Genome Sequencing Center for Infectious Disease"/>
            <person name="Wu L."/>
            <person name="Ma J."/>
        </authorList>
    </citation>
    <scope>NUCLEOTIDE SEQUENCE [LARGE SCALE GENOMIC DNA]</scope>
    <source>
        <strain evidence="12">JCM 13581</strain>
    </source>
</reference>
<feature type="region of interest" description="Disordered" evidence="9">
    <location>
        <begin position="1"/>
        <end position="26"/>
    </location>
</feature>
<dbReference type="PANTHER" id="PTHR37820:SF1">
    <property type="entry name" value="CELL DIVISION PROTEIN FTSQ"/>
    <property type="match status" value="1"/>
</dbReference>
<evidence type="ECO:0000313" key="12">
    <source>
        <dbReference type="Proteomes" id="UP001501303"/>
    </source>
</evidence>
<keyword evidence="2 8" id="KW-1003">Cell membrane</keyword>
<dbReference type="Pfam" id="PF03799">
    <property type="entry name" value="FtsQ_DivIB_C"/>
    <property type="match status" value="1"/>
</dbReference>
<dbReference type="PANTHER" id="PTHR37820">
    <property type="entry name" value="CELL DIVISION PROTEIN DIVIB"/>
    <property type="match status" value="1"/>
</dbReference>
<gene>
    <name evidence="8 11" type="primary">ftsQ</name>
    <name evidence="11" type="ORF">GCM10009716_30920</name>
</gene>
<evidence type="ECO:0000256" key="3">
    <source>
        <dbReference type="ARBA" id="ARBA00022618"/>
    </source>
</evidence>
<dbReference type="GO" id="GO:0051301">
    <property type="term" value="P:cell division"/>
    <property type="evidence" value="ECO:0007669"/>
    <property type="project" value="UniProtKB-KW"/>
</dbReference>
<evidence type="ECO:0000256" key="5">
    <source>
        <dbReference type="ARBA" id="ARBA00022989"/>
    </source>
</evidence>
<feature type="compositionally biased region" description="Basic and acidic residues" evidence="9">
    <location>
        <begin position="1"/>
        <end position="16"/>
    </location>
</feature>
<dbReference type="Pfam" id="PF08478">
    <property type="entry name" value="POTRA_1"/>
    <property type="match status" value="1"/>
</dbReference>
<evidence type="ECO:0000256" key="7">
    <source>
        <dbReference type="ARBA" id="ARBA00023306"/>
    </source>
</evidence>